<dbReference type="Proteomes" id="UP000499080">
    <property type="component" value="Unassembled WGS sequence"/>
</dbReference>
<accession>A0A4Y2SUG5</accession>
<keyword evidence="2" id="KW-1185">Reference proteome</keyword>
<reference evidence="1 2" key="1">
    <citation type="journal article" date="2019" name="Sci. Rep.">
        <title>Orb-weaving spider Araneus ventricosus genome elucidates the spidroin gene catalogue.</title>
        <authorList>
            <person name="Kono N."/>
            <person name="Nakamura H."/>
            <person name="Ohtoshi R."/>
            <person name="Moran D.A.P."/>
            <person name="Shinohara A."/>
            <person name="Yoshida Y."/>
            <person name="Fujiwara M."/>
            <person name="Mori M."/>
            <person name="Tomita M."/>
            <person name="Arakawa K."/>
        </authorList>
    </citation>
    <scope>NUCLEOTIDE SEQUENCE [LARGE SCALE GENOMIC DNA]</scope>
</reference>
<gene>
    <name evidence="1" type="ORF">AVEN_185671_1</name>
</gene>
<dbReference type="AlphaFoldDB" id="A0A4Y2SUG5"/>
<protein>
    <submittedName>
        <fullName evidence="1">Uncharacterized protein</fullName>
    </submittedName>
</protein>
<dbReference type="EMBL" id="BGPR01023811">
    <property type="protein sequence ID" value="GBN91283.1"/>
    <property type="molecule type" value="Genomic_DNA"/>
</dbReference>
<comment type="caution">
    <text evidence="1">The sequence shown here is derived from an EMBL/GenBank/DDBJ whole genome shotgun (WGS) entry which is preliminary data.</text>
</comment>
<name>A0A4Y2SUG5_ARAVE</name>
<evidence type="ECO:0000313" key="1">
    <source>
        <dbReference type="EMBL" id="GBN91283.1"/>
    </source>
</evidence>
<proteinExistence type="predicted"/>
<organism evidence="1 2">
    <name type="scientific">Araneus ventricosus</name>
    <name type="common">Orbweaver spider</name>
    <name type="synonym">Epeira ventricosa</name>
    <dbReference type="NCBI Taxonomy" id="182803"/>
    <lineage>
        <taxon>Eukaryota</taxon>
        <taxon>Metazoa</taxon>
        <taxon>Ecdysozoa</taxon>
        <taxon>Arthropoda</taxon>
        <taxon>Chelicerata</taxon>
        <taxon>Arachnida</taxon>
        <taxon>Araneae</taxon>
        <taxon>Araneomorphae</taxon>
        <taxon>Entelegynae</taxon>
        <taxon>Araneoidea</taxon>
        <taxon>Araneidae</taxon>
        <taxon>Araneus</taxon>
    </lineage>
</organism>
<evidence type="ECO:0000313" key="2">
    <source>
        <dbReference type="Proteomes" id="UP000499080"/>
    </source>
</evidence>
<sequence>MRGWKDCQNRSGKVSSCPSPGQLYGFPIDKRAQIPHPTPRVFCISISVGYDYLATVWVDSPIWKAGELSTIENAVTDIISELLSVCVAISGSAVTVITSDLLSFCVDNLYKWYCYRYLCFVFTEYS</sequence>